<dbReference type="RefSeq" id="WP_203673624.1">
    <property type="nucleotide sequence ID" value="NZ_BONP01000009.1"/>
</dbReference>
<evidence type="ECO:0000313" key="3">
    <source>
        <dbReference type="Proteomes" id="UP000614741"/>
    </source>
</evidence>
<reference evidence="2 3" key="1">
    <citation type="submission" date="2021-01" db="EMBL/GenBank/DDBJ databases">
        <title>Whole genome shotgun sequence of Cellulomonas phragmiteti NBRC 110785.</title>
        <authorList>
            <person name="Komaki H."/>
            <person name="Tamura T."/>
        </authorList>
    </citation>
    <scope>NUCLEOTIDE SEQUENCE [LARGE SCALE GENOMIC DNA]</scope>
    <source>
        <strain evidence="2 3">NBRC 110785</strain>
    </source>
</reference>
<evidence type="ECO:0000313" key="2">
    <source>
        <dbReference type="EMBL" id="GIG40151.1"/>
    </source>
</evidence>
<evidence type="ECO:0000256" key="1">
    <source>
        <dbReference type="SAM" id="MobiDB-lite"/>
    </source>
</evidence>
<accession>A0ABQ4DLE1</accession>
<keyword evidence="3" id="KW-1185">Reference proteome</keyword>
<sequence>MDLVWIIALLAALPASLVALVRTVRTDGLGHREPPRSHPSEPGTRPGWPFTTP</sequence>
<gene>
    <name evidence="2" type="ORF">Cph01nite_19130</name>
</gene>
<dbReference type="Proteomes" id="UP000614741">
    <property type="component" value="Unassembled WGS sequence"/>
</dbReference>
<comment type="caution">
    <text evidence="2">The sequence shown here is derived from an EMBL/GenBank/DDBJ whole genome shotgun (WGS) entry which is preliminary data.</text>
</comment>
<dbReference type="EMBL" id="BONP01000009">
    <property type="protein sequence ID" value="GIG40151.1"/>
    <property type="molecule type" value="Genomic_DNA"/>
</dbReference>
<proteinExistence type="predicted"/>
<protein>
    <submittedName>
        <fullName evidence="2">Uncharacterized protein</fullName>
    </submittedName>
</protein>
<feature type="compositionally biased region" description="Basic and acidic residues" evidence="1">
    <location>
        <begin position="28"/>
        <end position="39"/>
    </location>
</feature>
<feature type="region of interest" description="Disordered" evidence="1">
    <location>
        <begin position="28"/>
        <end position="53"/>
    </location>
</feature>
<organism evidence="2 3">
    <name type="scientific">Cellulomonas phragmiteti</name>
    <dbReference type="NCBI Taxonomy" id="478780"/>
    <lineage>
        <taxon>Bacteria</taxon>
        <taxon>Bacillati</taxon>
        <taxon>Actinomycetota</taxon>
        <taxon>Actinomycetes</taxon>
        <taxon>Micrococcales</taxon>
        <taxon>Cellulomonadaceae</taxon>
        <taxon>Cellulomonas</taxon>
    </lineage>
</organism>
<name>A0ABQ4DLE1_9CELL</name>